<comment type="caution">
    <text evidence="1">The sequence shown here is derived from an EMBL/GenBank/DDBJ whole genome shotgun (WGS) entry which is preliminary data.</text>
</comment>
<sequence length="48" mass="5370">MRLSDFTCVAFARRIVGWRASKTAHATFVLGALEPALHMRRPGRSKVT</sequence>
<name>A0ABU0LK20_XANAG</name>
<keyword evidence="2" id="KW-1185">Reference proteome</keyword>
<organism evidence="1 2">
    <name type="scientific">Xanthobacter agilis</name>
    <dbReference type="NCBI Taxonomy" id="47492"/>
    <lineage>
        <taxon>Bacteria</taxon>
        <taxon>Pseudomonadati</taxon>
        <taxon>Pseudomonadota</taxon>
        <taxon>Alphaproteobacteria</taxon>
        <taxon>Hyphomicrobiales</taxon>
        <taxon>Xanthobacteraceae</taxon>
        <taxon>Xanthobacter</taxon>
    </lineage>
</organism>
<evidence type="ECO:0000313" key="2">
    <source>
        <dbReference type="Proteomes" id="UP001241747"/>
    </source>
</evidence>
<dbReference type="EMBL" id="JAUSVY010000021">
    <property type="protein sequence ID" value="MDQ0507485.1"/>
    <property type="molecule type" value="Genomic_DNA"/>
</dbReference>
<protein>
    <submittedName>
        <fullName evidence="1">Transposase InsO family protein</fullName>
    </submittedName>
</protein>
<accession>A0ABU0LK20</accession>
<dbReference type="Proteomes" id="UP001241747">
    <property type="component" value="Unassembled WGS sequence"/>
</dbReference>
<proteinExistence type="predicted"/>
<evidence type="ECO:0000313" key="1">
    <source>
        <dbReference type="EMBL" id="MDQ0507485.1"/>
    </source>
</evidence>
<reference evidence="1 2" key="1">
    <citation type="submission" date="2023-07" db="EMBL/GenBank/DDBJ databases">
        <title>Genomic Encyclopedia of Type Strains, Phase IV (KMG-IV): sequencing the most valuable type-strain genomes for metagenomic binning, comparative biology and taxonomic classification.</title>
        <authorList>
            <person name="Goeker M."/>
        </authorList>
    </citation>
    <scope>NUCLEOTIDE SEQUENCE [LARGE SCALE GENOMIC DNA]</scope>
    <source>
        <strain evidence="1 2">DSM 3770</strain>
    </source>
</reference>
<gene>
    <name evidence="1" type="ORF">QOZ94_004309</name>
</gene>